<proteinExistence type="predicted"/>
<keyword evidence="3" id="KW-1185">Reference proteome</keyword>
<evidence type="ECO:0000313" key="3">
    <source>
        <dbReference type="Proteomes" id="UP000559404"/>
    </source>
</evidence>
<accession>A0A838XY77</accession>
<sequence length="100" mass="10920">MAKGYWIGRVDVTDPEAYNAYVAANAEAFRAYGARFLVRGAPPECVEGAARQRNVVIEFDSYEQALACYRSDAYTQARALRAHAGVSDLVIIEGFDGAQP</sequence>
<evidence type="ECO:0000313" key="2">
    <source>
        <dbReference type="EMBL" id="MBA4611833.1"/>
    </source>
</evidence>
<name>A0A838XY77_9HYPH</name>
<dbReference type="InterPro" id="IPR010753">
    <property type="entry name" value="DUF1330"/>
</dbReference>
<protein>
    <submittedName>
        <fullName evidence="2">DUF1330 domain-containing protein</fullName>
    </submittedName>
</protein>
<dbReference type="PANTHER" id="PTHR41521:SF4">
    <property type="entry name" value="BLR0684 PROTEIN"/>
    <property type="match status" value="1"/>
</dbReference>
<dbReference type="Proteomes" id="UP000559404">
    <property type="component" value="Unassembled WGS sequence"/>
</dbReference>
<dbReference type="InterPro" id="IPR011008">
    <property type="entry name" value="Dimeric_a/b-barrel"/>
</dbReference>
<dbReference type="SUPFAM" id="SSF54909">
    <property type="entry name" value="Dimeric alpha+beta barrel"/>
    <property type="match status" value="1"/>
</dbReference>
<dbReference type="Pfam" id="PF07045">
    <property type="entry name" value="DUF1330"/>
    <property type="match status" value="1"/>
</dbReference>
<dbReference type="Gene3D" id="3.30.70.100">
    <property type="match status" value="1"/>
</dbReference>
<evidence type="ECO:0000259" key="1">
    <source>
        <dbReference type="Pfam" id="PF07045"/>
    </source>
</evidence>
<comment type="caution">
    <text evidence="2">The sequence shown here is derived from an EMBL/GenBank/DDBJ whole genome shotgun (WGS) entry which is preliminary data.</text>
</comment>
<dbReference type="AlphaFoldDB" id="A0A838XY77"/>
<dbReference type="RefSeq" id="WP_181760033.1">
    <property type="nucleotide sequence ID" value="NZ_BMCR01000008.1"/>
</dbReference>
<dbReference type="EMBL" id="JACEON010000007">
    <property type="protein sequence ID" value="MBA4611833.1"/>
    <property type="molecule type" value="Genomic_DNA"/>
</dbReference>
<reference evidence="2 3" key="1">
    <citation type="submission" date="2020-07" db="EMBL/GenBank/DDBJ databases">
        <authorList>
            <person name="Li M."/>
        </authorList>
    </citation>
    <scope>NUCLEOTIDE SEQUENCE [LARGE SCALE GENOMIC DNA]</scope>
    <source>
        <strain evidence="2 3">DSM 23284</strain>
    </source>
</reference>
<organism evidence="2 3">
    <name type="scientific">Stappia taiwanensis</name>
    <dbReference type="NCBI Taxonomy" id="992267"/>
    <lineage>
        <taxon>Bacteria</taxon>
        <taxon>Pseudomonadati</taxon>
        <taxon>Pseudomonadota</taxon>
        <taxon>Alphaproteobacteria</taxon>
        <taxon>Hyphomicrobiales</taxon>
        <taxon>Stappiaceae</taxon>
        <taxon>Stappia</taxon>
    </lineage>
</organism>
<reference evidence="2 3" key="2">
    <citation type="submission" date="2020-08" db="EMBL/GenBank/DDBJ databases">
        <title>Stappia taiwanensis sp. nov., isolated from a coastal thermal spring.</title>
        <authorList>
            <person name="Kampfer P."/>
        </authorList>
    </citation>
    <scope>NUCLEOTIDE SEQUENCE [LARGE SCALE GENOMIC DNA]</scope>
    <source>
        <strain evidence="2 3">DSM 23284</strain>
    </source>
</reference>
<gene>
    <name evidence="2" type="ORF">H1W37_09240</name>
</gene>
<dbReference type="PANTHER" id="PTHR41521">
    <property type="match status" value="1"/>
</dbReference>
<feature type="domain" description="DUF1330" evidence="1">
    <location>
        <begin position="3"/>
        <end position="95"/>
    </location>
</feature>